<reference evidence="1" key="2">
    <citation type="journal article" date="2015" name="Data Brief">
        <title>Shoot transcriptome of the giant reed, Arundo donax.</title>
        <authorList>
            <person name="Barrero R.A."/>
            <person name="Guerrero F.D."/>
            <person name="Moolhuijzen P."/>
            <person name="Goolsby J.A."/>
            <person name="Tidwell J."/>
            <person name="Bellgard S.E."/>
            <person name="Bellgard M.I."/>
        </authorList>
    </citation>
    <scope>NUCLEOTIDE SEQUENCE</scope>
    <source>
        <tissue evidence="1">Shoot tissue taken approximately 20 cm above the soil surface</tissue>
    </source>
</reference>
<name>A0A0A8ZFB2_ARUDO</name>
<evidence type="ECO:0000313" key="1">
    <source>
        <dbReference type="EMBL" id="JAD36373.1"/>
    </source>
</evidence>
<sequence>MVVRFWQLSRRQHLLRRLYLTQA</sequence>
<organism evidence="1">
    <name type="scientific">Arundo donax</name>
    <name type="common">Giant reed</name>
    <name type="synonym">Donax arundinaceus</name>
    <dbReference type="NCBI Taxonomy" id="35708"/>
    <lineage>
        <taxon>Eukaryota</taxon>
        <taxon>Viridiplantae</taxon>
        <taxon>Streptophyta</taxon>
        <taxon>Embryophyta</taxon>
        <taxon>Tracheophyta</taxon>
        <taxon>Spermatophyta</taxon>
        <taxon>Magnoliopsida</taxon>
        <taxon>Liliopsida</taxon>
        <taxon>Poales</taxon>
        <taxon>Poaceae</taxon>
        <taxon>PACMAD clade</taxon>
        <taxon>Arundinoideae</taxon>
        <taxon>Arundineae</taxon>
        <taxon>Arundo</taxon>
    </lineage>
</organism>
<reference evidence="1" key="1">
    <citation type="submission" date="2014-09" db="EMBL/GenBank/DDBJ databases">
        <authorList>
            <person name="Magalhaes I.L.F."/>
            <person name="Oliveira U."/>
            <person name="Santos F.R."/>
            <person name="Vidigal T.H.D.A."/>
            <person name="Brescovit A.D."/>
            <person name="Santos A.J."/>
        </authorList>
    </citation>
    <scope>NUCLEOTIDE SEQUENCE</scope>
    <source>
        <tissue evidence="1">Shoot tissue taken approximately 20 cm above the soil surface</tissue>
    </source>
</reference>
<protein>
    <submittedName>
        <fullName evidence="1">Uncharacterized protein</fullName>
    </submittedName>
</protein>
<dbReference type="EMBL" id="GBRH01261522">
    <property type="protein sequence ID" value="JAD36373.1"/>
    <property type="molecule type" value="Transcribed_RNA"/>
</dbReference>
<proteinExistence type="predicted"/>
<dbReference type="AlphaFoldDB" id="A0A0A8ZFB2"/>
<accession>A0A0A8ZFB2</accession>